<dbReference type="EMBL" id="BLMI01000135">
    <property type="protein sequence ID" value="GFI41106.1"/>
    <property type="molecule type" value="Genomic_DNA"/>
</dbReference>
<evidence type="ECO:0000313" key="2">
    <source>
        <dbReference type="EMBL" id="SET74425.1"/>
    </source>
</evidence>
<dbReference type="Proteomes" id="UP000198558">
    <property type="component" value="Unassembled WGS sequence"/>
</dbReference>
<dbReference type="RefSeq" id="WP_092355740.1">
    <property type="nucleotide sequence ID" value="NZ_BLMI01000135.1"/>
</dbReference>
<proteinExistence type="predicted"/>
<dbReference type="Gene3D" id="1.10.4010.10">
    <property type="entry name" value="Type II deoxyuridine triphosphatase"/>
    <property type="match status" value="1"/>
</dbReference>
<evidence type="ECO:0000313" key="3">
    <source>
        <dbReference type="Proteomes" id="UP000198558"/>
    </source>
</evidence>
<dbReference type="AlphaFoldDB" id="A0A1I0GTE8"/>
<gene>
    <name evidence="1" type="ORF">IMSAGC017_01146</name>
    <name evidence="2" type="ORF">SAMN04489758_13522</name>
</gene>
<dbReference type="InterPro" id="IPR014871">
    <property type="entry name" value="dUTPase/dCTP_pyrophosphatase"/>
</dbReference>
<dbReference type="SUPFAM" id="SSF101386">
    <property type="entry name" value="all-alpha NTP pyrophosphatases"/>
    <property type="match status" value="1"/>
</dbReference>
<reference evidence="2" key="1">
    <citation type="submission" date="2016-10" db="EMBL/GenBank/DDBJ databases">
        <authorList>
            <person name="de Groot N.N."/>
        </authorList>
    </citation>
    <scope>NUCLEOTIDE SEQUENCE [LARGE SCALE GENOMIC DNA]</scope>
    <source>
        <strain evidence="2">DSM 1551</strain>
    </source>
</reference>
<reference evidence="1 4" key="3">
    <citation type="journal article" date="2020" name="Microbiome">
        <title>Single-cell genomics of uncultured bacteria reveals dietary fiber responders in the mouse gut microbiota.</title>
        <authorList>
            <person name="Chijiiwa R."/>
            <person name="Hosokawa M."/>
            <person name="Kogawa M."/>
            <person name="Nishikawa Y."/>
            <person name="Ide K."/>
            <person name="Sakanashi C."/>
            <person name="Takahashi K."/>
            <person name="Takeyama H."/>
        </authorList>
    </citation>
    <scope>NUCLEOTIDE SEQUENCE [LARGE SCALE GENOMIC DNA]</scope>
    <source>
        <strain evidence="1">IMSAGC_017</strain>
    </source>
</reference>
<accession>A0A1I0GTE8</accession>
<evidence type="ECO:0000313" key="4">
    <source>
        <dbReference type="Proteomes" id="UP000490821"/>
    </source>
</evidence>
<sequence length="152" mass="17644">MNEINKIYQEHVTNELKLVNNFDHNVLNKDKVKTKILAFLCELAKASEEAKIFSFWDNSSTNDKELLDYYIDGLHMLMSVGFELHVDNLKNYQEISDTNNAADQLIKVYQSALEVIDTYSFEAFQNCIDDYFTLGFKIGLDFDTILNNYSNN</sequence>
<dbReference type="OrthoDB" id="5506143at2"/>
<dbReference type="EMBL" id="FOIN01000035">
    <property type="protein sequence ID" value="SET74425.1"/>
    <property type="molecule type" value="Genomic_DNA"/>
</dbReference>
<evidence type="ECO:0000313" key="1">
    <source>
        <dbReference type="EMBL" id="GFI41106.1"/>
    </source>
</evidence>
<dbReference type="GeneID" id="78289164"/>
<reference evidence="3" key="2">
    <citation type="submission" date="2016-10" db="EMBL/GenBank/DDBJ databases">
        <authorList>
            <person name="Varghese N."/>
            <person name="Submissions S."/>
        </authorList>
    </citation>
    <scope>NUCLEOTIDE SEQUENCE [LARGE SCALE GENOMIC DNA]</scope>
    <source>
        <strain evidence="3">DSM 1551</strain>
    </source>
</reference>
<protein>
    <submittedName>
        <fullName evidence="2">Dimeric dUTPase, all-alpha-NTP-PPase (MazG) superfamily</fullName>
    </submittedName>
</protein>
<name>A0A1I0GTE8_9FIRM</name>
<organism evidence="2 3">
    <name type="scientific">Thomasclavelia cocleata</name>
    <dbReference type="NCBI Taxonomy" id="69824"/>
    <lineage>
        <taxon>Bacteria</taxon>
        <taxon>Bacillati</taxon>
        <taxon>Bacillota</taxon>
        <taxon>Erysipelotrichia</taxon>
        <taxon>Erysipelotrichales</taxon>
        <taxon>Coprobacillaceae</taxon>
        <taxon>Thomasclavelia</taxon>
    </lineage>
</organism>
<keyword evidence="3" id="KW-1185">Reference proteome</keyword>
<dbReference type="Proteomes" id="UP000490821">
    <property type="component" value="Unassembled WGS sequence"/>
</dbReference>
<dbReference type="Pfam" id="PF08761">
    <property type="entry name" value="dUTPase_2"/>
    <property type="match status" value="1"/>
</dbReference>